<reference evidence="1 2" key="1">
    <citation type="submission" date="2017-12" db="EMBL/GenBank/DDBJ databases">
        <title>Sequencing, de novo assembly and annotation of complete genome of a new Thraustochytrid species, strain FCC1311.</title>
        <authorList>
            <person name="Sedici K."/>
            <person name="Godart F."/>
            <person name="Aiese Cigliano R."/>
            <person name="Sanseverino W."/>
            <person name="Barakat M."/>
            <person name="Ortet P."/>
            <person name="Marechal E."/>
            <person name="Cagnac O."/>
            <person name="Amato A."/>
        </authorList>
    </citation>
    <scope>NUCLEOTIDE SEQUENCE [LARGE SCALE GENOMIC DNA]</scope>
</reference>
<evidence type="ECO:0000313" key="1">
    <source>
        <dbReference type="EMBL" id="GBG35133.1"/>
    </source>
</evidence>
<dbReference type="EMBL" id="BEYU01000332">
    <property type="protein sequence ID" value="GBG35133.1"/>
    <property type="molecule type" value="Genomic_DNA"/>
</dbReference>
<accession>A0A2R5H214</accession>
<dbReference type="Gene3D" id="1.25.40.20">
    <property type="entry name" value="Ankyrin repeat-containing domain"/>
    <property type="match status" value="1"/>
</dbReference>
<gene>
    <name evidence="1" type="ORF">FCC1311_113562</name>
</gene>
<sequence length="182" mass="20684">MIPGTSRLVLPTVRRFRILSTAETLLRDCQLAENFQQPTGVSSAQSDSTHYNHSDVNTQHYVADPGWSQSFTLVSPNILRKKVHPDVEAYTHSRFFEGCIRGDQRFVSDFVEREILWTVARHPECLWTGLHFAAYNAYPELVAYLAGITSNPFARSNLDETPLMVAVMGMIRHAEERMQTAK</sequence>
<protein>
    <submittedName>
        <fullName evidence="1">Uncharacterized protein</fullName>
    </submittedName>
</protein>
<comment type="caution">
    <text evidence="1">The sequence shown here is derived from an EMBL/GenBank/DDBJ whole genome shotgun (WGS) entry which is preliminary data.</text>
</comment>
<name>A0A2R5H214_9STRA</name>
<organism evidence="1 2">
    <name type="scientific">Hondaea fermentalgiana</name>
    <dbReference type="NCBI Taxonomy" id="2315210"/>
    <lineage>
        <taxon>Eukaryota</taxon>
        <taxon>Sar</taxon>
        <taxon>Stramenopiles</taxon>
        <taxon>Bigyra</taxon>
        <taxon>Labyrinthulomycetes</taxon>
        <taxon>Thraustochytrida</taxon>
        <taxon>Thraustochytriidae</taxon>
        <taxon>Hondaea</taxon>
    </lineage>
</organism>
<evidence type="ECO:0000313" key="2">
    <source>
        <dbReference type="Proteomes" id="UP000241890"/>
    </source>
</evidence>
<proteinExistence type="predicted"/>
<dbReference type="SUPFAM" id="SSF48403">
    <property type="entry name" value="Ankyrin repeat"/>
    <property type="match status" value="1"/>
</dbReference>
<dbReference type="AlphaFoldDB" id="A0A2R5H214"/>
<keyword evidence="2" id="KW-1185">Reference proteome</keyword>
<dbReference type="InterPro" id="IPR036770">
    <property type="entry name" value="Ankyrin_rpt-contain_sf"/>
</dbReference>
<dbReference type="InParanoid" id="A0A2R5H214"/>
<dbReference type="Proteomes" id="UP000241890">
    <property type="component" value="Unassembled WGS sequence"/>
</dbReference>
<feature type="non-terminal residue" evidence="1">
    <location>
        <position position="182"/>
    </location>
</feature>